<feature type="region of interest" description="Disordered" evidence="1">
    <location>
        <begin position="77"/>
        <end position="105"/>
    </location>
</feature>
<dbReference type="InterPro" id="IPR012347">
    <property type="entry name" value="Ferritin-like"/>
</dbReference>
<dbReference type="KEGG" id="mee:DA075_34490"/>
<reference evidence="2 3" key="1">
    <citation type="submission" date="2018-04" db="EMBL/GenBank/DDBJ databases">
        <title>Methylobacterium sp. PR1016A genome.</title>
        <authorList>
            <person name="Park W."/>
        </authorList>
    </citation>
    <scope>NUCLEOTIDE SEQUENCE [LARGE SCALE GENOMIC DNA]</scope>
    <source>
        <strain evidence="2 3">PR1016A</strain>
    </source>
</reference>
<dbReference type="OrthoDB" id="517560at2"/>
<evidence type="ECO:0000313" key="2">
    <source>
        <dbReference type="EMBL" id="AWB26027.1"/>
    </source>
</evidence>
<proteinExistence type="predicted"/>
<evidence type="ECO:0000256" key="1">
    <source>
        <dbReference type="SAM" id="MobiDB-lite"/>
    </source>
</evidence>
<keyword evidence="3" id="KW-1185">Reference proteome</keyword>
<organism evidence="2 3">
    <name type="scientific">Methylobacterium currus</name>
    <dbReference type="NCBI Taxonomy" id="2051553"/>
    <lineage>
        <taxon>Bacteria</taxon>
        <taxon>Pseudomonadati</taxon>
        <taxon>Pseudomonadota</taxon>
        <taxon>Alphaproteobacteria</taxon>
        <taxon>Hyphomicrobiales</taxon>
        <taxon>Methylobacteriaceae</taxon>
        <taxon>Methylobacterium</taxon>
    </lineage>
</organism>
<dbReference type="AlphaFoldDB" id="A0A2R4WWV2"/>
<sequence length="105" mass="11807">MPGMQMQGSQGMSGMQNMTPFQKDTMAAMDKMNKAMMDGMMDSDPGMAWMKSMAAHHQGAIDMSEIVLKHTKDADVTREARKTAQQNEKDLKELHAKIRKEDKKS</sequence>
<gene>
    <name evidence="2" type="ORF">DA075_34490</name>
</gene>
<evidence type="ECO:0000313" key="3">
    <source>
        <dbReference type="Proteomes" id="UP000244755"/>
    </source>
</evidence>
<dbReference type="EMBL" id="CP028844">
    <property type="protein sequence ID" value="AWB26027.1"/>
    <property type="molecule type" value="Genomic_DNA"/>
</dbReference>
<dbReference type="Proteomes" id="UP000244755">
    <property type="component" value="Chromosome 2"/>
</dbReference>
<dbReference type="Gene3D" id="1.20.1260.10">
    <property type="match status" value="1"/>
</dbReference>
<name>A0A2R4WWV2_9HYPH</name>
<protein>
    <submittedName>
        <fullName evidence="2">DUF305 domain-containing protein</fullName>
    </submittedName>
</protein>
<accession>A0A2R4WWV2</accession>